<protein>
    <recommendedName>
        <fullName evidence="4">Adhesin domain-containing protein</fullName>
    </recommendedName>
</protein>
<accession>A0A1E8CKZ5</accession>
<evidence type="ECO:0000256" key="1">
    <source>
        <dbReference type="SAM" id="SignalP"/>
    </source>
</evidence>
<dbReference type="STRING" id="1524254.PHACT_08020"/>
<dbReference type="EMBL" id="MASR01000001">
    <property type="protein sequence ID" value="OFE13088.1"/>
    <property type="molecule type" value="Genomic_DNA"/>
</dbReference>
<organism evidence="2 3">
    <name type="scientific">Pseudohongiella acticola</name>
    <dbReference type="NCBI Taxonomy" id="1524254"/>
    <lineage>
        <taxon>Bacteria</taxon>
        <taxon>Pseudomonadati</taxon>
        <taxon>Pseudomonadota</taxon>
        <taxon>Gammaproteobacteria</taxon>
        <taxon>Pseudomonadales</taxon>
        <taxon>Pseudohongiellaceae</taxon>
        <taxon>Pseudohongiella</taxon>
    </lineage>
</organism>
<feature type="chain" id="PRO_5009212244" description="Adhesin domain-containing protein" evidence="1">
    <location>
        <begin position="21"/>
        <end position="274"/>
    </location>
</feature>
<feature type="signal peptide" evidence="1">
    <location>
        <begin position="1"/>
        <end position="20"/>
    </location>
</feature>
<evidence type="ECO:0000313" key="2">
    <source>
        <dbReference type="EMBL" id="OFE13088.1"/>
    </source>
</evidence>
<dbReference type="OrthoDB" id="6195678at2"/>
<comment type="caution">
    <text evidence="2">The sequence shown here is derived from an EMBL/GenBank/DDBJ whole genome shotgun (WGS) entry which is preliminary data.</text>
</comment>
<gene>
    <name evidence="2" type="ORF">PHACT_08020</name>
</gene>
<proteinExistence type="predicted"/>
<name>A0A1E8CKZ5_9GAMM</name>
<keyword evidence="3" id="KW-1185">Reference proteome</keyword>
<evidence type="ECO:0000313" key="3">
    <source>
        <dbReference type="Proteomes" id="UP000175669"/>
    </source>
</evidence>
<dbReference type="Gene3D" id="2.160.20.120">
    <property type="match status" value="1"/>
</dbReference>
<dbReference type="AlphaFoldDB" id="A0A1E8CKZ5"/>
<sequence>MRILLTGILPLALLSGTALAEECKDINFTLDSDDIRSLTLDVGAGYLGIIGSADDNAPIEVQARACADSRRRLDDMEILTERRGDTWELETVTPDQNFNVFSLFSGSFNAHIDIDLTVPAGLLLDIDDGSGNIDVRNFHGELLIDDGSGDLRIVDSSGPVRIDDGSGDIDISDVEGRIDVDDGSGSMTITGTRDVRVRDGSGDIRVRDTEGDVVIADDGSGDIRIERVSGNVRIDDDGSGDITVRDVQGDFGARDTGSGGIDYRDIGGRIDVQD</sequence>
<dbReference type="Proteomes" id="UP000175669">
    <property type="component" value="Unassembled WGS sequence"/>
</dbReference>
<dbReference type="RefSeq" id="WP_070116699.1">
    <property type="nucleotide sequence ID" value="NZ_CAXATG010000001.1"/>
</dbReference>
<reference evidence="3" key="1">
    <citation type="submission" date="2016-07" db="EMBL/GenBank/DDBJ databases">
        <authorList>
            <person name="Florea S."/>
            <person name="Webb J.S."/>
            <person name="Jaromczyk J."/>
            <person name="Schardl C.L."/>
        </authorList>
    </citation>
    <scope>NUCLEOTIDE SEQUENCE [LARGE SCALE GENOMIC DNA]</scope>
    <source>
        <strain evidence="3">KCTC 42131</strain>
    </source>
</reference>
<evidence type="ECO:0008006" key="4">
    <source>
        <dbReference type="Google" id="ProtNLM"/>
    </source>
</evidence>
<keyword evidence="1" id="KW-0732">Signal</keyword>